<dbReference type="SUPFAM" id="SSF52096">
    <property type="entry name" value="ClpP/crotonase"/>
    <property type="match status" value="1"/>
</dbReference>
<dbReference type="InterPro" id="IPR036034">
    <property type="entry name" value="PDZ_sf"/>
</dbReference>
<evidence type="ECO:0000313" key="4">
    <source>
        <dbReference type="Proteomes" id="UP001597387"/>
    </source>
</evidence>
<keyword evidence="1" id="KW-0472">Membrane</keyword>
<sequence length="461" mass="52096">MQNIYTPHFFIKLVLVSFISLGLFGSCKKDKYKARAEARDSAYLITKDIYLWPEKLPSISSFKPRNSPDIYAVMEKVKTYQPLDKWSFAETKEETELSQKSSADDFGFMVKFGFESNTDIRVIYVYSASSAGLAGVKRTWRVNKINGRVINRSVQADVDYINEIFFGTPSSAEFEFIKPDGTTVSRTLSKSTYVLNTVLYSNVYLRGAKKIGYFVYNQFAAETSVTEIVNTMTNFQNQGVNEIIVDLRYNRGGLVSTHDTLANFLAPKKVGRDQTIMYTFQMNQKYSSWNETNKFRKVGDLDLPRVVFIVSPSSASASELLINNLNPVMEVKLVGDRNTYGKPVGFFPIPVYEYNIYPVSFKTVNSSGKADFYSGFPVHKQVSDDLNHDFGDENEANLKEALYYITNNSFTPSQAARVSSVSGSGSKTLREANAEIDANIPSVTIENRPSRMPLWIKRLQQ</sequence>
<dbReference type="Proteomes" id="UP001597387">
    <property type="component" value="Unassembled WGS sequence"/>
</dbReference>
<feature type="transmembrane region" description="Helical" evidence="1">
    <location>
        <begin position="6"/>
        <end position="25"/>
    </location>
</feature>
<protein>
    <submittedName>
        <fullName evidence="3">S41 family peptidase</fullName>
        <ecNumber evidence="3">3.4.-.-</ecNumber>
    </submittedName>
</protein>
<dbReference type="CDD" id="cd07561">
    <property type="entry name" value="Peptidase_S41_CPP_like"/>
    <property type="match status" value="1"/>
</dbReference>
<dbReference type="PANTHER" id="PTHR32060">
    <property type="entry name" value="TAIL-SPECIFIC PROTEASE"/>
    <property type="match status" value="1"/>
</dbReference>
<keyword evidence="3" id="KW-0378">Hydrolase</keyword>
<evidence type="ECO:0000313" key="3">
    <source>
        <dbReference type="EMBL" id="MFD2162779.1"/>
    </source>
</evidence>
<accession>A0ABW4ZLN1</accession>
<gene>
    <name evidence="3" type="ORF">ACFSJU_10280</name>
</gene>
<dbReference type="GO" id="GO:0016787">
    <property type="term" value="F:hydrolase activity"/>
    <property type="evidence" value="ECO:0007669"/>
    <property type="project" value="UniProtKB-KW"/>
</dbReference>
<dbReference type="Gene3D" id="2.30.42.10">
    <property type="match status" value="1"/>
</dbReference>
<dbReference type="Gene3D" id="3.30.750.170">
    <property type="match status" value="1"/>
</dbReference>
<comment type="caution">
    <text evidence="3">The sequence shown here is derived from an EMBL/GenBank/DDBJ whole genome shotgun (WGS) entry which is preliminary data.</text>
</comment>
<dbReference type="EC" id="3.4.-.-" evidence="3"/>
<dbReference type="EMBL" id="JBHUHZ010000001">
    <property type="protein sequence ID" value="MFD2162779.1"/>
    <property type="molecule type" value="Genomic_DNA"/>
</dbReference>
<name>A0ABW4ZLN1_9SPHI</name>
<dbReference type="Pfam" id="PF03572">
    <property type="entry name" value="Peptidase_S41"/>
    <property type="match status" value="1"/>
</dbReference>
<evidence type="ECO:0000259" key="2">
    <source>
        <dbReference type="SMART" id="SM00245"/>
    </source>
</evidence>
<dbReference type="PANTHER" id="PTHR32060:SF30">
    <property type="entry name" value="CARBOXY-TERMINAL PROCESSING PROTEASE CTPA"/>
    <property type="match status" value="1"/>
</dbReference>
<dbReference type="Gene3D" id="3.90.226.10">
    <property type="entry name" value="2-enoyl-CoA Hydratase, Chain A, domain 1"/>
    <property type="match status" value="1"/>
</dbReference>
<keyword evidence="1" id="KW-1133">Transmembrane helix</keyword>
<dbReference type="InterPro" id="IPR005151">
    <property type="entry name" value="Tail-specific_protease"/>
</dbReference>
<reference evidence="4" key="1">
    <citation type="journal article" date="2019" name="Int. J. Syst. Evol. Microbiol.">
        <title>The Global Catalogue of Microorganisms (GCM) 10K type strain sequencing project: providing services to taxonomists for standard genome sequencing and annotation.</title>
        <authorList>
            <consortium name="The Broad Institute Genomics Platform"/>
            <consortium name="The Broad Institute Genome Sequencing Center for Infectious Disease"/>
            <person name="Wu L."/>
            <person name="Ma J."/>
        </authorList>
    </citation>
    <scope>NUCLEOTIDE SEQUENCE [LARGE SCALE GENOMIC DNA]</scope>
    <source>
        <strain evidence="4">KCTC 42217</strain>
    </source>
</reference>
<keyword evidence="4" id="KW-1185">Reference proteome</keyword>
<proteinExistence type="predicted"/>
<evidence type="ECO:0000256" key="1">
    <source>
        <dbReference type="SAM" id="Phobius"/>
    </source>
</evidence>
<organism evidence="3 4">
    <name type="scientific">Paradesertivirga mongoliensis</name>
    <dbReference type="NCBI Taxonomy" id="2100740"/>
    <lineage>
        <taxon>Bacteria</taxon>
        <taxon>Pseudomonadati</taxon>
        <taxon>Bacteroidota</taxon>
        <taxon>Sphingobacteriia</taxon>
        <taxon>Sphingobacteriales</taxon>
        <taxon>Sphingobacteriaceae</taxon>
        <taxon>Paradesertivirga</taxon>
    </lineage>
</organism>
<dbReference type="SUPFAM" id="SSF50156">
    <property type="entry name" value="PDZ domain-like"/>
    <property type="match status" value="1"/>
</dbReference>
<dbReference type="SMART" id="SM00245">
    <property type="entry name" value="TSPc"/>
    <property type="match status" value="1"/>
</dbReference>
<dbReference type="RefSeq" id="WP_255902931.1">
    <property type="nucleotide sequence ID" value="NZ_JAFMZO010000003.1"/>
</dbReference>
<dbReference type="InterPro" id="IPR029045">
    <property type="entry name" value="ClpP/crotonase-like_dom_sf"/>
</dbReference>
<feature type="domain" description="Tail specific protease" evidence="2">
    <location>
        <begin position="181"/>
        <end position="389"/>
    </location>
</feature>
<keyword evidence="1" id="KW-0812">Transmembrane</keyword>